<sequence length="133" mass="15059">MQASAVPIVPDSEGTYSNPFLLDASAVFMFRVLQRVNHLTQFQSLALFCPPWKQVIFRVSFFEATFSFGSVMGNLDKDSSNAGYVLPMFYHLNEGKGQQEFESELIERFGSLFKLPLLKSERLEATKGTYAKE</sequence>
<dbReference type="EMBL" id="CM042881">
    <property type="protein sequence ID" value="KAI4385509.1"/>
    <property type="molecule type" value="Genomic_DNA"/>
</dbReference>
<name>A0ACB9S343_9MYRT</name>
<protein>
    <submittedName>
        <fullName evidence="1">Uncharacterized protein</fullName>
    </submittedName>
</protein>
<keyword evidence="2" id="KW-1185">Reference proteome</keyword>
<gene>
    <name evidence="1" type="ORF">MLD38_003526</name>
</gene>
<proteinExistence type="predicted"/>
<evidence type="ECO:0000313" key="2">
    <source>
        <dbReference type="Proteomes" id="UP001057402"/>
    </source>
</evidence>
<dbReference type="Proteomes" id="UP001057402">
    <property type="component" value="Chromosome 2"/>
</dbReference>
<organism evidence="1 2">
    <name type="scientific">Melastoma candidum</name>
    <dbReference type="NCBI Taxonomy" id="119954"/>
    <lineage>
        <taxon>Eukaryota</taxon>
        <taxon>Viridiplantae</taxon>
        <taxon>Streptophyta</taxon>
        <taxon>Embryophyta</taxon>
        <taxon>Tracheophyta</taxon>
        <taxon>Spermatophyta</taxon>
        <taxon>Magnoliopsida</taxon>
        <taxon>eudicotyledons</taxon>
        <taxon>Gunneridae</taxon>
        <taxon>Pentapetalae</taxon>
        <taxon>rosids</taxon>
        <taxon>malvids</taxon>
        <taxon>Myrtales</taxon>
        <taxon>Melastomataceae</taxon>
        <taxon>Melastomatoideae</taxon>
        <taxon>Melastomateae</taxon>
        <taxon>Melastoma</taxon>
    </lineage>
</organism>
<reference evidence="2" key="1">
    <citation type="journal article" date="2023" name="Front. Plant Sci.">
        <title>Chromosomal-level genome assembly of Melastoma candidum provides insights into trichome evolution.</title>
        <authorList>
            <person name="Zhong Y."/>
            <person name="Wu W."/>
            <person name="Sun C."/>
            <person name="Zou P."/>
            <person name="Liu Y."/>
            <person name="Dai S."/>
            <person name="Zhou R."/>
        </authorList>
    </citation>
    <scope>NUCLEOTIDE SEQUENCE [LARGE SCALE GENOMIC DNA]</scope>
</reference>
<evidence type="ECO:0000313" key="1">
    <source>
        <dbReference type="EMBL" id="KAI4385509.1"/>
    </source>
</evidence>
<accession>A0ACB9S343</accession>
<comment type="caution">
    <text evidence="1">The sequence shown here is derived from an EMBL/GenBank/DDBJ whole genome shotgun (WGS) entry which is preliminary data.</text>
</comment>